<keyword evidence="4 7" id="KW-0812">Transmembrane</keyword>
<dbReference type="RefSeq" id="WP_146645230.1">
    <property type="nucleotide sequence ID" value="NZ_CP012333.1"/>
</dbReference>
<dbReference type="PATRIC" id="fig|1391654.3.peg.230"/>
<dbReference type="PANTHER" id="PTHR30506">
    <property type="entry name" value="INNER MEMBRANE PROTEIN"/>
    <property type="match status" value="1"/>
</dbReference>
<comment type="subcellular location">
    <subcellularLocation>
        <location evidence="1">Cell membrane</location>
        <topology evidence="1">Multi-pass membrane protein</topology>
    </subcellularLocation>
</comment>
<sequence>MGRLLVALDLLGIFVFAIEGAMAGKAGQFDILGVLVLSFATSLGGGIVRDLLIGCRPVAAVSDWRYASVAFTGGALVFMMQAYLGHIPSTLLVVLDALGLALCAVAGAEKALAFGIHPTIAVLMGAITGVGGGCVRDMLMSRSPAVLHRDIYAVAAIFGAAVMIAGQRRLGLKPSLASFAGGLACFGLRLVAVWRDWQLPQLG</sequence>
<dbReference type="Pfam" id="PF03458">
    <property type="entry name" value="Gly_transporter"/>
    <property type="match status" value="2"/>
</dbReference>
<evidence type="ECO:0000259" key="8">
    <source>
        <dbReference type="Pfam" id="PF03458"/>
    </source>
</evidence>
<evidence type="ECO:0000256" key="4">
    <source>
        <dbReference type="ARBA" id="ARBA00022692"/>
    </source>
</evidence>
<gene>
    <name evidence="9" type="ORF">AKJ09_00216</name>
</gene>
<feature type="domain" description="Glycine transporter" evidence="8">
    <location>
        <begin position="94"/>
        <end position="166"/>
    </location>
</feature>
<organism evidence="9 10">
    <name type="scientific">Labilithrix luteola</name>
    <dbReference type="NCBI Taxonomy" id="1391654"/>
    <lineage>
        <taxon>Bacteria</taxon>
        <taxon>Pseudomonadati</taxon>
        <taxon>Myxococcota</taxon>
        <taxon>Polyangia</taxon>
        <taxon>Polyangiales</taxon>
        <taxon>Labilitrichaceae</taxon>
        <taxon>Labilithrix</taxon>
    </lineage>
</organism>
<evidence type="ECO:0000256" key="7">
    <source>
        <dbReference type="SAM" id="Phobius"/>
    </source>
</evidence>
<evidence type="ECO:0000256" key="6">
    <source>
        <dbReference type="ARBA" id="ARBA00023136"/>
    </source>
</evidence>
<reference evidence="9 10" key="1">
    <citation type="submission" date="2015-08" db="EMBL/GenBank/DDBJ databases">
        <authorList>
            <person name="Babu N.S."/>
            <person name="Beckwith C.J."/>
            <person name="Beseler K.G."/>
            <person name="Brison A."/>
            <person name="Carone J.V."/>
            <person name="Caskin T.P."/>
            <person name="Diamond M."/>
            <person name="Durham M.E."/>
            <person name="Foxe J.M."/>
            <person name="Go M."/>
            <person name="Henderson B.A."/>
            <person name="Jones I.B."/>
            <person name="McGettigan J.A."/>
            <person name="Micheletti S.J."/>
            <person name="Nasrallah M.E."/>
            <person name="Ortiz D."/>
            <person name="Piller C.R."/>
            <person name="Privatt S.R."/>
            <person name="Schneider S.L."/>
            <person name="Sharp S."/>
            <person name="Smith T.C."/>
            <person name="Stanton J.D."/>
            <person name="Ullery H.E."/>
            <person name="Wilson R.J."/>
            <person name="Serrano M.G."/>
            <person name="Buck G."/>
            <person name="Lee V."/>
            <person name="Wang Y."/>
            <person name="Carvalho R."/>
            <person name="Voegtly L."/>
            <person name="Shi R."/>
            <person name="Duckworth R."/>
            <person name="Johnson A."/>
            <person name="Loviza R."/>
            <person name="Walstead R."/>
            <person name="Shah Z."/>
            <person name="Kiflezghi M."/>
            <person name="Wade K."/>
            <person name="Ball S.L."/>
            <person name="Bradley K.W."/>
            <person name="Asai D.J."/>
            <person name="Bowman C.A."/>
            <person name="Russell D.A."/>
            <person name="Pope W.H."/>
            <person name="Jacobs-Sera D."/>
            <person name="Hendrix R.W."/>
            <person name="Hatfull G.F."/>
        </authorList>
    </citation>
    <scope>NUCLEOTIDE SEQUENCE [LARGE SCALE GENOMIC DNA]</scope>
    <source>
        <strain evidence="9 10">DSM 27648</strain>
    </source>
</reference>
<accession>A0A0K1PJ56</accession>
<feature type="transmembrane region" description="Helical" evidence="7">
    <location>
        <begin position="145"/>
        <end position="164"/>
    </location>
</feature>
<evidence type="ECO:0000256" key="1">
    <source>
        <dbReference type="ARBA" id="ARBA00004651"/>
    </source>
</evidence>
<proteinExistence type="inferred from homology"/>
<keyword evidence="10" id="KW-1185">Reference proteome</keyword>
<dbReference type="PANTHER" id="PTHR30506:SF3">
    <property type="entry name" value="UPF0126 INNER MEMBRANE PROTEIN YADS-RELATED"/>
    <property type="match status" value="1"/>
</dbReference>
<evidence type="ECO:0000313" key="9">
    <source>
        <dbReference type="EMBL" id="AKU93552.1"/>
    </source>
</evidence>
<dbReference type="EMBL" id="CP012333">
    <property type="protein sequence ID" value="AKU93552.1"/>
    <property type="molecule type" value="Genomic_DNA"/>
</dbReference>
<evidence type="ECO:0000256" key="3">
    <source>
        <dbReference type="ARBA" id="ARBA00022475"/>
    </source>
</evidence>
<keyword evidence="6 7" id="KW-0472">Membrane</keyword>
<comment type="similarity">
    <text evidence="2">Belongs to the UPF0126 family.</text>
</comment>
<dbReference type="Proteomes" id="UP000064967">
    <property type="component" value="Chromosome"/>
</dbReference>
<feature type="domain" description="Glycine transporter" evidence="8">
    <location>
        <begin position="7"/>
        <end position="81"/>
    </location>
</feature>
<dbReference type="GO" id="GO:0005886">
    <property type="term" value="C:plasma membrane"/>
    <property type="evidence" value="ECO:0007669"/>
    <property type="project" value="UniProtKB-SubCell"/>
</dbReference>
<keyword evidence="5 7" id="KW-1133">Transmembrane helix</keyword>
<evidence type="ECO:0000256" key="2">
    <source>
        <dbReference type="ARBA" id="ARBA00008193"/>
    </source>
</evidence>
<name>A0A0K1PJ56_9BACT</name>
<evidence type="ECO:0000313" key="10">
    <source>
        <dbReference type="Proteomes" id="UP000064967"/>
    </source>
</evidence>
<feature type="transmembrane region" description="Helical" evidence="7">
    <location>
        <begin position="90"/>
        <end position="108"/>
    </location>
</feature>
<dbReference type="InterPro" id="IPR005115">
    <property type="entry name" value="Gly_transporter"/>
</dbReference>
<feature type="transmembrane region" description="Helical" evidence="7">
    <location>
        <begin position="120"/>
        <end position="139"/>
    </location>
</feature>
<dbReference type="KEGG" id="llu:AKJ09_00216"/>
<keyword evidence="3" id="KW-1003">Cell membrane</keyword>
<dbReference type="AlphaFoldDB" id="A0A0K1PJ56"/>
<protein>
    <recommendedName>
        <fullName evidence="8">Glycine transporter domain-containing protein</fullName>
    </recommendedName>
</protein>
<dbReference type="OrthoDB" id="9791874at2"/>
<feature type="transmembrane region" description="Helical" evidence="7">
    <location>
        <begin position="33"/>
        <end position="52"/>
    </location>
</feature>
<evidence type="ECO:0000256" key="5">
    <source>
        <dbReference type="ARBA" id="ARBA00022989"/>
    </source>
</evidence>
<feature type="transmembrane region" description="Helical" evidence="7">
    <location>
        <begin position="176"/>
        <end position="194"/>
    </location>
</feature>
<dbReference type="STRING" id="1391654.AKJ09_00216"/>